<accession>H3DD46</accession>
<reference evidence="2" key="3">
    <citation type="submission" date="2025-09" db="UniProtKB">
        <authorList>
            <consortium name="Ensembl"/>
        </authorList>
    </citation>
    <scope>IDENTIFICATION</scope>
</reference>
<feature type="chain" id="PRO_5003581828" description="UPAR/Ly6 domain-containing protein" evidence="1">
    <location>
        <begin position="19"/>
        <end position="95"/>
    </location>
</feature>
<dbReference type="HOGENOM" id="CLU_2359191_0_0_1"/>
<dbReference type="SUPFAM" id="SSF57302">
    <property type="entry name" value="Snake toxin-like"/>
    <property type="match status" value="1"/>
</dbReference>
<proteinExistence type="predicted"/>
<protein>
    <recommendedName>
        <fullName evidence="4">UPAR/Ly6 domain-containing protein</fullName>
    </recommendedName>
</protein>
<keyword evidence="1" id="KW-0732">Signal</keyword>
<reference evidence="3" key="1">
    <citation type="journal article" date="2004" name="Nature">
        <title>Genome duplication in the teleost fish Tetraodon nigroviridis reveals the early vertebrate proto-karyotype.</title>
        <authorList>
            <person name="Jaillon O."/>
            <person name="Aury J.-M."/>
            <person name="Brunet F."/>
            <person name="Petit J.-L."/>
            <person name="Stange-Thomann N."/>
            <person name="Mauceli E."/>
            <person name="Bouneau L."/>
            <person name="Fischer C."/>
            <person name="Ozouf-Costaz C."/>
            <person name="Bernot A."/>
            <person name="Nicaud S."/>
            <person name="Jaffe D."/>
            <person name="Fisher S."/>
            <person name="Lutfalla G."/>
            <person name="Dossat C."/>
            <person name="Segurens B."/>
            <person name="Dasilva C."/>
            <person name="Salanoubat M."/>
            <person name="Levy M."/>
            <person name="Boudet N."/>
            <person name="Castellano S."/>
            <person name="Anthouard V."/>
            <person name="Jubin C."/>
            <person name="Castelli V."/>
            <person name="Katinka M."/>
            <person name="Vacherie B."/>
            <person name="Biemont C."/>
            <person name="Skalli Z."/>
            <person name="Cattolico L."/>
            <person name="Poulain J."/>
            <person name="De Berardinis V."/>
            <person name="Cruaud C."/>
            <person name="Duprat S."/>
            <person name="Brottier P."/>
            <person name="Coutanceau J.-P."/>
            <person name="Gouzy J."/>
            <person name="Parra G."/>
            <person name="Lardier G."/>
            <person name="Chapple C."/>
            <person name="McKernan K.J."/>
            <person name="McEwan P."/>
            <person name="Bosak S."/>
            <person name="Kellis M."/>
            <person name="Volff J.-N."/>
            <person name="Guigo R."/>
            <person name="Zody M.C."/>
            <person name="Mesirov J."/>
            <person name="Lindblad-Toh K."/>
            <person name="Birren B."/>
            <person name="Nusbaum C."/>
            <person name="Kahn D."/>
            <person name="Robinson-Rechavi M."/>
            <person name="Laudet V."/>
            <person name="Schachter V."/>
            <person name="Quetier F."/>
            <person name="Saurin W."/>
            <person name="Scarpelli C."/>
            <person name="Wincker P."/>
            <person name="Lander E.S."/>
            <person name="Weissenbach J."/>
            <person name="Roest Crollius H."/>
        </authorList>
    </citation>
    <scope>NUCLEOTIDE SEQUENCE [LARGE SCALE GENOMIC DNA]</scope>
</reference>
<evidence type="ECO:0000313" key="2">
    <source>
        <dbReference type="Ensembl" id="ENSTNIP00000018439.1"/>
    </source>
</evidence>
<sequence length="95" mass="9973">MQLYTLLMLLAIFSAATGLKCRLCGGDYSCWTVGCLPNADRCATTLRDGARGCIPSSECGEFVKCCEGDLCNGAVPPGSSILLLLLSASIMTVFL</sequence>
<evidence type="ECO:0008006" key="4">
    <source>
        <dbReference type="Google" id="ProtNLM"/>
    </source>
</evidence>
<keyword evidence="3" id="KW-1185">Reference proteome</keyword>
<name>H3DD46_TETNG</name>
<dbReference type="Ensembl" id="ENSTNIT00000018665.1">
    <property type="protein sequence ID" value="ENSTNIP00000018439.1"/>
    <property type="gene ID" value="ENSTNIG00000015375.1"/>
</dbReference>
<dbReference type="OMA" id="QCYICAG"/>
<dbReference type="InterPro" id="IPR045860">
    <property type="entry name" value="Snake_toxin-like_sf"/>
</dbReference>
<feature type="signal peptide" evidence="1">
    <location>
        <begin position="1"/>
        <end position="18"/>
    </location>
</feature>
<dbReference type="InParanoid" id="H3DD46"/>
<organism evidence="2 3">
    <name type="scientific">Tetraodon nigroviridis</name>
    <name type="common">Spotted green pufferfish</name>
    <name type="synonym">Chelonodon nigroviridis</name>
    <dbReference type="NCBI Taxonomy" id="99883"/>
    <lineage>
        <taxon>Eukaryota</taxon>
        <taxon>Metazoa</taxon>
        <taxon>Chordata</taxon>
        <taxon>Craniata</taxon>
        <taxon>Vertebrata</taxon>
        <taxon>Euteleostomi</taxon>
        <taxon>Actinopterygii</taxon>
        <taxon>Neopterygii</taxon>
        <taxon>Teleostei</taxon>
        <taxon>Neoteleostei</taxon>
        <taxon>Acanthomorphata</taxon>
        <taxon>Eupercaria</taxon>
        <taxon>Tetraodontiformes</taxon>
        <taxon>Tetradontoidea</taxon>
        <taxon>Tetraodontidae</taxon>
        <taxon>Tetraodon</taxon>
    </lineage>
</organism>
<reference evidence="2" key="2">
    <citation type="submission" date="2025-08" db="UniProtKB">
        <authorList>
            <consortium name="Ensembl"/>
        </authorList>
    </citation>
    <scope>IDENTIFICATION</scope>
</reference>
<dbReference type="AlphaFoldDB" id="H3DD46"/>
<dbReference type="Proteomes" id="UP000007303">
    <property type="component" value="Unassembled WGS sequence"/>
</dbReference>
<dbReference type="GeneTree" id="ENSGT01130000281804"/>
<evidence type="ECO:0000313" key="3">
    <source>
        <dbReference type="Proteomes" id="UP000007303"/>
    </source>
</evidence>
<evidence type="ECO:0000256" key="1">
    <source>
        <dbReference type="SAM" id="SignalP"/>
    </source>
</evidence>